<organism evidence="2 3">
    <name type="scientific">Thermotoga petrophila</name>
    <dbReference type="NCBI Taxonomy" id="93929"/>
    <lineage>
        <taxon>Bacteria</taxon>
        <taxon>Thermotogati</taxon>
        <taxon>Thermotogota</taxon>
        <taxon>Thermotogae</taxon>
        <taxon>Thermotogales</taxon>
        <taxon>Thermotogaceae</taxon>
        <taxon>Thermotoga</taxon>
    </lineage>
</organism>
<accession>A0A117L2M5</accession>
<dbReference type="Pfam" id="PF13173">
    <property type="entry name" value="AAA_14"/>
    <property type="match status" value="1"/>
</dbReference>
<dbReference type="AlphaFoldDB" id="A0A117L2M5"/>
<proteinExistence type="predicted"/>
<dbReference type="SUPFAM" id="SSF52540">
    <property type="entry name" value="P-loop containing nucleoside triphosphate hydrolases"/>
    <property type="match status" value="1"/>
</dbReference>
<gene>
    <name evidence="2" type="ORF">XD57_0825</name>
</gene>
<dbReference type="InterPro" id="IPR003593">
    <property type="entry name" value="AAA+_ATPase"/>
</dbReference>
<reference evidence="2 3" key="1">
    <citation type="journal article" date="2015" name="MBio">
        <title>Genome-Resolved Metagenomic Analysis Reveals Roles for Candidate Phyla and Other Microbial Community Members in Biogeochemical Transformations in Oil Reservoirs.</title>
        <authorList>
            <person name="Hu P."/>
            <person name="Tom L."/>
            <person name="Singh A."/>
            <person name="Thomas B.C."/>
            <person name="Baker B.J."/>
            <person name="Piceno Y.M."/>
            <person name="Andersen G.L."/>
            <person name="Banfield J.F."/>
        </authorList>
    </citation>
    <scope>NUCLEOTIDE SEQUENCE [LARGE SCALE GENOMIC DNA]</scope>
    <source>
        <strain evidence="2">46_26</strain>
    </source>
</reference>
<protein>
    <submittedName>
        <fullName evidence="2">AAA ATPase</fullName>
    </submittedName>
</protein>
<dbReference type="PANTHER" id="PTHR42990:SF1">
    <property type="entry name" value="AAA+ ATPASE DOMAIN-CONTAINING PROTEIN"/>
    <property type="match status" value="1"/>
</dbReference>
<dbReference type="EMBL" id="LGFG01000055">
    <property type="protein sequence ID" value="KUK23078.1"/>
    <property type="molecule type" value="Genomic_DNA"/>
</dbReference>
<evidence type="ECO:0000259" key="1">
    <source>
        <dbReference type="SMART" id="SM00382"/>
    </source>
</evidence>
<name>A0A117L2M5_9THEM</name>
<dbReference type="InterPro" id="IPR027417">
    <property type="entry name" value="P-loop_NTPase"/>
</dbReference>
<dbReference type="PATRIC" id="fig|93930.3.peg.1676"/>
<comment type="caution">
    <text evidence="2">The sequence shown here is derived from an EMBL/GenBank/DDBJ whole genome shotgun (WGS) entry which is preliminary data.</text>
</comment>
<sequence>MYEEIIEKLDLQMNRMISFLSKKMRLFFQDLEKRFTNRAILLYGPRGAGKTTFLLSMARKHGFLYVSGDEILLLDVPLHDLFQEIMKNYPGIIIDEVHLLKNWSTILKVLYDSFPDKVIWTSDSSSVLLRKGISDLSRRFVLIRMPLMSFREFIHFETGKTLRKLSSPFEVSIDYAAEALKEVDLMSLFRKYRETGTRPFYVEGNFREKLMNILQKAIYYDVPHFLGTVTENHLGVMKAIVGHLLHSKIPTINVESMCREWGVGKQKFYQLLQTMEEIELVNIVRKKRVEKPFSKGEKIFLSDPAMYYAFEGEIGNFREAFVVFALKEIGKIYAVKNEEEGDYVFEGIKIEVGGKSKKKKSSDFVIRDDVDLPVRNVIPMWMLGMLW</sequence>
<evidence type="ECO:0000313" key="3">
    <source>
        <dbReference type="Proteomes" id="UP000058636"/>
    </source>
</evidence>
<dbReference type="Gene3D" id="3.40.50.300">
    <property type="entry name" value="P-loop containing nucleotide triphosphate hydrolases"/>
    <property type="match status" value="1"/>
</dbReference>
<dbReference type="SMART" id="SM00382">
    <property type="entry name" value="AAA"/>
    <property type="match status" value="1"/>
</dbReference>
<dbReference type="Proteomes" id="UP000058636">
    <property type="component" value="Unassembled WGS sequence"/>
</dbReference>
<dbReference type="PANTHER" id="PTHR42990">
    <property type="entry name" value="ATPASE"/>
    <property type="match status" value="1"/>
</dbReference>
<evidence type="ECO:0000313" key="2">
    <source>
        <dbReference type="EMBL" id="KUK23078.1"/>
    </source>
</evidence>
<dbReference type="InterPro" id="IPR041682">
    <property type="entry name" value="AAA_14"/>
</dbReference>
<feature type="domain" description="AAA+ ATPase" evidence="1">
    <location>
        <begin position="36"/>
        <end position="149"/>
    </location>
</feature>